<keyword evidence="2 5" id="KW-0812">Transmembrane</keyword>
<evidence type="ECO:0000256" key="4">
    <source>
        <dbReference type="ARBA" id="ARBA00023136"/>
    </source>
</evidence>
<name>A0A3B0ZT92_9ZZZZ</name>
<feature type="transmembrane region" description="Helical" evidence="5">
    <location>
        <begin position="130"/>
        <end position="148"/>
    </location>
</feature>
<dbReference type="GO" id="GO:0006874">
    <property type="term" value="P:intracellular calcium ion homeostasis"/>
    <property type="evidence" value="ECO:0007669"/>
    <property type="project" value="TreeGrafter"/>
</dbReference>
<feature type="domain" description="Sodium/calcium exchanger membrane region" evidence="6">
    <location>
        <begin position="6"/>
        <end position="143"/>
    </location>
</feature>
<dbReference type="InterPro" id="IPR004837">
    <property type="entry name" value="NaCa_Exmemb"/>
</dbReference>
<feature type="transmembrane region" description="Helical" evidence="5">
    <location>
        <begin position="176"/>
        <end position="197"/>
    </location>
</feature>
<evidence type="ECO:0000256" key="2">
    <source>
        <dbReference type="ARBA" id="ARBA00022692"/>
    </source>
</evidence>
<feature type="transmembrane region" description="Helical" evidence="5">
    <location>
        <begin position="275"/>
        <end position="292"/>
    </location>
</feature>
<evidence type="ECO:0000256" key="5">
    <source>
        <dbReference type="SAM" id="Phobius"/>
    </source>
</evidence>
<dbReference type="PANTHER" id="PTHR10846">
    <property type="entry name" value="SODIUM/POTASSIUM/CALCIUM EXCHANGER"/>
    <property type="match status" value="1"/>
</dbReference>
<feature type="transmembrane region" description="Helical" evidence="5">
    <location>
        <begin position="304"/>
        <end position="322"/>
    </location>
</feature>
<feature type="transmembrane region" description="Helical" evidence="5">
    <location>
        <begin position="107"/>
        <end position="124"/>
    </location>
</feature>
<feature type="transmembrane region" description="Helical" evidence="5">
    <location>
        <begin position="209"/>
        <end position="232"/>
    </location>
</feature>
<dbReference type="EMBL" id="UOFQ01000005">
    <property type="protein sequence ID" value="VAW84644.1"/>
    <property type="molecule type" value="Genomic_DNA"/>
</dbReference>
<dbReference type="Gene3D" id="1.20.1420.30">
    <property type="entry name" value="NCX, central ion-binding region"/>
    <property type="match status" value="2"/>
</dbReference>
<keyword evidence="4 5" id="KW-0472">Membrane</keyword>
<feature type="domain" description="Sodium/calcium exchanger membrane region" evidence="6">
    <location>
        <begin position="174"/>
        <end position="319"/>
    </location>
</feature>
<dbReference type="InterPro" id="IPR044880">
    <property type="entry name" value="NCX_ion-bd_dom_sf"/>
</dbReference>
<evidence type="ECO:0000256" key="3">
    <source>
        <dbReference type="ARBA" id="ARBA00022989"/>
    </source>
</evidence>
<dbReference type="NCBIfam" id="TIGR00367">
    <property type="entry name" value="calcium/sodium antiporter"/>
    <property type="match status" value="1"/>
</dbReference>
<evidence type="ECO:0000259" key="6">
    <source>
        <dbReference type="Pfam" id="PF01699"/>
    </source>
</evidence>
<organism evidence="7">
    <name type="scientific">hydrothermal vent metagenome</name>
    <dbReference type="NCBI Taxonomy" id="652676"/>
    <lineage>
        <taxon>unclassified sequences</taxon>
        <taxon>metagenomes</taxon>
        <taxon>ecological metagenomes</taxon>
    </lineage>
</organism>
<dbReference type="AlphaFoldDB" id="A0A3B0ZT92"/>
<evidence type="ECO:0000256" key="1">
    <source>
        <dbReference type="ARBA" id="ARBA00004141"/>
    </source>
</evidence>
<dbReference type="GO" id="GO:0005262">
    <property type="term" value="F:calcium channel activity"/>
    <property type="evidence" value="ECO:0007669"/>
    <property type="project" value="TreeGrafter"/>
</dbReference>
<accession>A0A3B0ZT92</accession>
<reference evidence="7" key="1">
    <citation type="submission" date="2018-06" db="EMBL/GenBank/DDBJ databases">
        <authorList>
            <person name="Zhirakovskaya E."/>
        </authorList>
    </citation>
    <scope>NUCLEOTIDE SEQUENCE</scope>
</reference>
<gene>
    <name evidence="7" type="ORF">MNBD_GAMMA17-2115</name>
</gene>
<dbReference type="Pfam" id="PF01699">
    <property type="entry name" value="Na_Ca_ex"/>
    <property type="match status" value="2"/>
</dbReference>
<evidence type="ECO:0000313" key="7">
    <source>
        <dbReference type="EMBL" id="VAW84644.1"/>
    </source>
</evidence>
<feature type="transmembrane region" description="Helical" evidence="5">
    <location>
        <begin position="244"/>
        <end position="263"/>
    </location>
</feature>
<proteinExistence type="predicted"/>
<feature type="transmembrane region" description="Helical" evidence="5">
    <location>
        <begin position="81"/>
        <end position="100"/>
    </location>
</feature>
<dbReference type="GO" id="GO:0008273">
    <property type="term" value="F:calcium, potassium:sodium antiporter activity"/>
    <property type="evidence" value="ECO:0007669"/>
    <property type="project" value="TreeGrafter"/>
</dbReference>
<dbReference type="GO" id="GO:0005886">
    <property type="term" value="C:plasma membrane"/>
    <property type="evidence" value="ECO:0007669"/>
    <property type="project" value="TreeGrafter"/>
</dbReference>
<comment type="subcellular location">
    <subcellularLocation>
        <location evidence="1">Membrane</location>
        <topology evidence="1">Multi-pass membrane protein</topology>
    </subcellularLocation>
</comment>
<protein>
    <submittedName>
        <fullName evidence="7">Inner membrane protein YrbG, predicted calcium/sodium:proton antiporter</fullName>
    </submittedName>
</protein>
<sequence>MLLSSVAVVAGFIFLVWGADRFVLGASATARNFGISPLIVGLTIVGFGTSAPEMLVSGMAAYQGNPGISIGNALGSNITNIALVLGITALIVPLTVHSGIIKRELPILLLVLVLALLLLVDGNLGQGDGLFLLLGMFLMIFWVVRLGLKERDSGDLMSSEFDAEIPEGMPTSKATFWLVVGMVVLFVSSQILVWGAVNIAKAFGVSDLIIGLTIIAIGTSLPELAATVASALKKEHELAIGNIIGSNMFNILGVMALPGLIYPSAVPDGVLTRDYPVMIGLTIALFLMAYGFRGKDGKINRVEGGLLLSAFCGYMYWLYLAAV</sequence>
<dbReference type="PANTHER" id="PTHR10846:SF8">
    <property type="entry name" value="INNER MEMBRANE PROTEIN YRBG"/>
    <property type="match status" value="1"/>
</dbReference>
<dbReference type="InterPro" id="IPR004481">
    <property type="entry name" value="K/Na/Ca-exchanger"/>
</dbReference>
<keyword evidence="3 5" id="KW-1133">Transmembrane helix</keyword>